<dbReference type="Pfam" id="PF09731">
    <property type="entry name" value="Mitofilin"/>
    <property type="match status" value="1"/>
</dbReference>
<dbReference type="PANTHER" id="PTHR15415:SF7">
    <property type="entry name" value="MICOS COMPLEX SUBUNIT MIC60"/>
    <property type="match status" value="1"/>
</dbReference>
<evidence type="ECO:0000256" key="3">
    <source>
        <dbReference type="ARBA" id="ARBA00022989"/>
    </source>
</evidence>
<dbReference type="OrthoDB" id="8421723at2"/>
<dbReference type="PANTHER" id="PTHR15415">
    <property type="entry name" value="MITOFILIN"/>
    <property type="match status" value="1"/>
</dbReference>
<keyword evidence="3" id="KW-1133">Transmembrane helix</keyword>
<reference evidence="7 8" key="1">
    <citation type="journal article" date="2014" name="Genome Announc.">
        <title>Draft Genome Sequence of Magnetospirillum sp. Strain SO-1, a Freshwater Magnetotactic Bacterium Isolated from the Ol'khovka River, Russia.</title>
        <authorList>
            <person name="Grouzdev D.S."/>
            <person name="Dziuba M.V."/>
            <person name="Sukhacheva M.S."/>
            <person name="Mardanov A.V."/>
            <person name="Beletskiy A.V."/>
            <person name="Kuznetsov B.B."/>
            <person name="Skryabin K.G."/>
        </authorList>
    </citation>
    <scope>NUCLEOTIDE SEQUENCE [LARGE SCALE GENOMIC DNA]</scope>
    <source>
        <strain evidence="7 8">SO-1</strain>
    </source>
</reference>
<comment type="subcellular location">
    <subcellularLocation>
        <location evidence="1">Membrane</location>
    </subcellularLocation>
</comment>
<evidence type="ECO:0000313" key="7">
    <source>
        <dbReference type="EMBL" id="EME70193.1"/>
    </source>
</evidence>
<sequence>MTSEPVSEPAAPAEVQSPPPRSSSGRLIAVAAILALGAGAYASFPLWRGPLGLPAAAPGESFEVENLRAELSAATSRIAQLEARGPATAGAVDATRLDRLEEALKTTHAAGPAGEVESLTKQVAELKRNSADAAALLRLADRLEQVETALRDLQGKRSSAAALLLAAGQLREAVAAGRPYEAEWRTARVLAGEDGESLALLDGLGGQAASGIATRNALAQRFDALAPALIRAEILPEGEGWWRRTADRLLSLVTIRREDGAAMGHNTAAIVGRAQAALSGGNLAAALAELNALDGGPAEAAAPWVTEAKARQAADKALSQLTAQALALAGAKL</sequence>
<proteinExistence type="predicted"/>
<dbReference type="GO" id="GO:0016020">
    <property type="term" value="C:membrane"/>
    <property type="evidence" value="ECO:0007669"/>
    <property type="project" value="UniProtKB-SubCell"/>
</dbReference>
<dbReference type="EMBL" id="AONQ01000021">
    <property type="protein sequence ID" value="EME70193.1"/>
    <property type="molecule type" value="Genomic_DNA"/>
</dbReference>
<dbReference type="AlphaFoldDB" id="M3ABP1"/>
<keyword evidence="4" id="KW-0472">Membrane</keyword>
<dbReference type="eggNOG" id="COG4223">
    <property type="taxonomic scope" value="Bacteria"/>
</dbReference>
<evidence type="ECO:0000256" key="2">
    <source>
        <dbReference type="ARBA" id="ARBA00022692"/>
    </source>
</evidence>
<evidence type="ECO:0000256" key="4">
    <source>
        <dbReference type="ARBA" id="ARBA00023136"/>
    </source>
</evidence>
<protein>
    <submittedName>
        <fullName evidence="7">Uncharacterized protein</fullName>
    </submittedName>
</protein>
<keyword evidence="8" id="KW-1185">Reference proteome</keyword>
<keyword evidence="5" id="KW-0175">Coiled coil</keyword>
<accession>M3ABP1</accession>
<keyword evidence="2" id="KW-0812">Transmembrane</keyword>
<evidence type="ECO:0000313" key="8">
    <source>
        <dbReference type="Proteomes" id="UP000011744"/>
    </source>
</evidence>
<feature type="region of interest" description="Disordered" evidence="6">
    <location>
        <begin position="1"/>
        <end position="22"/>
    </location>
</feature>
<gene>
    <name evidence="7" type="ORF">H261_09672</name>
</gene>
<dbReference type="RefSeq" id="WP_008616864.1">
    <property type="nucleotide sequence ID" value="NZ_AONQ01000021.1"/>
</dbReference>
<evidence type="ECO:0000256" key="1">
    <source>
        <dbReference type="ARBA" id="ARBA00004370"/>
    </source>
</evidence>
<evidence type="ECO:0000256" key="6">
    <source>
        <dbReference type="SAM" id="MobiDB-lite"/>
    </source>
</evidence>
<dbReference type="InterPro" id="IPR019133">
    <property type="entry name" value="MIC60"/>
</dbReference>
<dbReference type="Proteomes" id="UP000011744">
    <property type="component" value="Unassembled WGS sequence"/>
</dbReference>
<dbReference type="STRING" id="1244869.H261_09672"/>
<comment type="caution">
    <text evidence="7">The sequence shown here is derived from an EMBL/GenBank/DDBJ whole genome shotgun (WGS) entry which is preliminary data.</text>
</comment>
<evidence type="ECO:0000256" key="5">
    <source>
        <dbReference type="SAM" id="Coils"/>
    </source>
</evidence>
<organism evidence="7 8">
    <name type="scientific">Paramagnetospirillum caucaseum</name>
    <dbReference type="NCBI Taxonomy" id="1244869"/>
    <lineage>
        <taxon>Bacteria</taxon>
        <taxon>Pseudomonadati</taxon>
        <taxon>Pseudomonadota</taxon>
        <taxon>Alphaproteobacteria</taxon>
        <taxon>Rhodospirillales</taxon>
        <taxon>Magnetospirillaceae</taxon>
        <taxon>Paramagnetospirillum</taxon>
    </lineage>
</organism>
<name>M3ABP1_9PROT</name>
<feature type="coiled-coil region" evidence="5">
    <location>
        <begin position="116"/>
        <end position="156"/>
    </location>
</feature>
<dbReference type="PATRIC" id="fig|1244869.3.peg.1955"/>